<evidence type="ECO:0000256" key="9">
    <source>
        <dbReference type="SAM" id="Phobius"/>
    </source>
</evidence>
<evidence type="ECO:0000256" key="2">
    <source>
        <dbReference type="ARBA" id="ARBA00010942"/>
    </source>
</evidence>
<evidence type="ECO:0000256" key="4">
    <source>
        <dbReference type="ARBA" id="ARBA00022475"/>
    </source>
</evidence>
<protein>
    <submittedName>
        <fullName evidence="10">Efflux pump membrane transporter BepE</fullName>
    </submittedName>
</protein>
<dbReference type="OrthoDB" id="220575at2"/>
<name>A0A517TBT9_9PLAN</name>
<dbReference type="GO" id="GO:0005886">
    <property type="term" value="C:plasma membrane"/>
    <property type="evidence" value="ECO:0007669"/>
    <property type="project" value="UniProtKB-SubCell"/>
</dbReference>
<dbReference type="RefSeq" id="WP_145264415.1">
    <property type="nucleotide sequence ID" value="NZ_CP036316.1"/>
</dbReference>
<dbReference type="SUPFAM" id="SSF82693">
    <property type="entry name" value="Multidrug efflux transporter AcrB pore domain, PN1, PN2, PC1 and PC2 subdomains"/>
    <property type="match status" value="4"/>
</dbReference>
<feature type="transmembrane region" description="Helical" evidence="9">
    <location>
        <begin position="370"/>
        <end position="392"/>
    </location>
</feature>
<dbReference type="SUPFAM" id="SSF82714">
    <property type="entry name" value="Multidrug efflux transporter AcrB TolC docking domain, DN and DC subdomains"/>
    <property type="match status" value="2"/>
</dbReference>
<keyword evidence="5" id="KW-0997">Cell inner membrane</keyword>
<dbReference type="AlphaFoldDB" id="A0A517TBT9"/>
<dbReference type="KEGG" id="chya:V22_30950"/>
<feature type="transmembrane region" description="Helical" evidence="9">
    <location>
        <begin position="984"/>
        <end position="1006"/>
    </location>
</feature>
<dbReference type="InterPro" id="IPR027463">
    <property type="entry name" value="AcrB_DN_DC_subdom"/>
</dbReference>
<keyword evidence="11" id="KW-1185">Reference proteome</keyword>
<feature type="transmembrane region" description="Helical" evidence="9">
    <location>
        <begin position="473"/>
        <end position="500"/>
    </location>
</feature>
<keyword evidence="8 9" id="KW-0472">Membrane</keyword>
<dbReference type="GO" id="GO:0009636">
    <property type="term" value="P:response to toxic substance"/>
    <property type="evidence" value="ECO:0007669"/>
    <property type="project" value="UniProtKB-ARBA"/>
</dbReference>
<evidence type="ECO:0000256" key="3">
    <source>
        <dbReference type="ARBA" id="ARBA00022448"/>
    </source>
</evidence>
<feature type="transmembrane region" description="Helical" evidence="9">
    <location>
        <begin position="882"/>
        <end position="900"/>
    </location>
</feature>
<evidence type="ECO:0000313" key="10">
    <source>
        <dbReference type="EMBL" id="QDT65833.1"/>
    </source>
</evidence>
<dbReference type="PANTHER" id="PTHR32063:SF11">
    <property type="entry name" value="CATION OR DRUG EFFLUX SYSTEM PROTEIN"/>
    <property type="match status" value="1"/>
</dbReference>
<feature type="transmembrane region" description="Helical" evidence="9">
    <location>
        <begin position="907"/>
        <end position="929"/>
    </location>
</feature>
<keyword evidence="6 9" id="KW-0812">Transmembrane</keyword>
<dbReference type="Pfam" id="PF00873">
    <property type="entry name" value="ACR_tran"/>
    <property type="match status" value="1"/>
</dbReference>
<dbReference type="EMBL" id="CP036316">
    <property type="protein sequence ID" value="QDT65833.1"/>
    <property type="molecule type" value="Genomic_DNA"/>
</dbReference>
<dbReference type="Gene3D" id="3.30.70.1430">
    <property type="entry name" value="Multidrug efflux transporter AcrB pore domain"/>
    <property type="match status" value="2"/>
</dbReference>
<dbReference type="Gene3D" id="3.30.70.1440">
    <property type="entry name" value="Multidrug efflux transporter AcrB pore domain"/>
    <property type="match status" value="1"/>
</dbReference>
<dbReference type="Gene3D" id="3.30.2090.10">
    <property type="entry name" value="Multidrug efflux transporter AcrB TolC docking domain, DN and DC subdomains"/>
    <property type="match status" value="2"/>
</dbReference>
<keyword evidence="4" id="KW-1003">Cell membrane</keyword>
<evidence type="ECO:0000256" key="8">
    <source>
        <dbReference type="ARBA" id="ARBA00023136"/>
    </source>
</evidence>
<dbReference type="PRINTS" id="PR00702">
    <property type="entry name" value="ACRIFLAVINRP"/>
</dbReference>
<evidence type="ECO:0000256" key="6">
    <source>
        <dbReference type="ARBA" id="ARBA00022692"/>
    </source>
</evidence>
<organism evidence="10 11">
    <name type="scientific">Calycomorphotria hydatis</name>
    <dbReference type="NCBI Taxonomy" id="2528027"/>
    <lineage>
        <taxon>Bacteria</taxon>
        <taxon>Pseudomonadati</taxon>
        <taxon>Planctomycetota</taxon>
        <taxon>Planctomycetia</taxon>
        <taxon>Planctomycetales</taxon>
        <taxon>Planctomycetaceae</taxon>
        <taxon>Calycomorphotria</taxon>
    </lineage>
</organism>
<dbReference type="InterPro" id="IPR001036">
    <property type="entry name" value="Acrflvin-R"/>
</dbReference>
<comment type="similarity">
    <text evidence="2">Belongs to the resistance-nodulation-cell division (RND) (TC 2.A.6) family.</text>
</comment>
<dbReference type="GO" id="GO:0042910">
    <property type="term" value="F:xenobiotic transmembrane transporter activity"/>
    <property type="evidence" value="ECO:0007669"/>
    <property type="project" value="TreeGrafter"/>
</dbReference>
<feature type="transmembrane region" description="Helical" evidence="9">
    <location>
        <begin position="344"/>
        <end position="363"/>
    </location>
</feature>
<proteinExistence type="inferred from homology"/>
<dbReference type="Gene3D" id="3.30.70.1320">
    <property type="entry name" value="Multidrug efflux transporter AcrB pore domain like"/>
    <property type="match status" value="1"/>
</dbReference>
<dbReference type="NCBIfam" id="TIGR00915">
    <property type="entry name" value="2A0602"/>
    <property type="match status" value="1"/>
</dbReference>
<gene>
    <name evidence="10" type="primary">bepE</name>
    <name evidence="10" type="ORF">V22_30950</name>
</gene>
<dbReference type="Gene3D" id="1.20.1640.10">
    <property type="entry name" value="Multidrug efflux transporter AcrB transmembrane domain"/>
    <property type="match status" value="2"/>
</dbReference>
<feature type="transmembrane region" description="Helical" evidence="9">
    <location>
        <begin position="543"/>
        <end position="565"/>
    </location>
</feature>
<dbReference type="InterPro" id="IPR004764">
    <property type="entry name" value="MdtF-like"/>
</dbReference>
<evidence type="ECO:0000313" key="11">
    <source>
        <dbReference type="Proteomes" id="UP000319976"/>
    </source>
</evidence>
<dbReference type="NCBIfam" id="NF000282">
    <property type="entry name" value="RND_permease_1"/>
    <property type="match status" value="1"/>
</dbReference>
<evidence type="ECO:0000256" key="7">
    <source>
        <dbReference type="ARBA" id="ARBA00022989"/>
    </source>
</evidence>
<feature type="transmembrane region" description="Helical" evidence="9">
    <location>
        <begin position="1012"/>
        <end position="1041"/>
    </location>
</feature>
<dbReference type="FunFam" id="1.20.1640.10:FF:000001">
    <property type="entry name" value="Efflux pump membrane transporter"/>
    <property type="match status" value="1"/>
</dbReference>
<keyword evidence="7 9" id="KW-1133">Transmembrane helix</keyword>
<dbReference type="PANTHER" id="PTHR32063">
    <property type="match status" value="1"/>
</dbReference>
<evidence type="ECO:0000256" key="1">
    <source>
        <dbReference type="ARBA" id="ARBA00004429"/>
    </source>
</evidence>
<reference evidence="10 11" key="1">
    <citation type="submission" date="2019-02" db="EMBL/GenBank/DDBJ databases">
        <title>Deep-cultivation of Planctomycetes and their phenomic and genomic characterization uncovers novel biology.</title>
        <authorList>
            <person name="Wiegand S."/>
            <person name="Jogler M."/>
            <person name="Boedeker C."/>
            <person name="Pinto D."/>
            <person name="Vollmers J."/>
            <person name="Rivas-Marin E."/>
            <person name="Kohn T."/>
            <person name="Peeters S.H."/>
            <person name="Heuer A."/>
            <person name="Rast P."/>
            <person name="Oberbeckmann S."/>
            <person name="Bunk B."/>
            <person name="Jeske O."/>
            <person name="Meyerdierks A."/>
            <person name="Storesund J.E."/>
            <person name="Kallscheuer N."/>
            <person name="Luecker S."/>
            <person name="Lage O.M."/>
            <person name="Pohl T."/>
            <person name="Merkel B.J."/>
            <person name="Hornburger P."/>
            <person name="Mueller R.-W."/>
            <person name="Bruemmer F."/>
            <person name="Labrenz M."/>
            <person name="Spormann A.M."/>
            <person name="Op den Camp H."/>
            <person name="Overmann J."/>
            <person name="Amann R."/>
            <person name="Jetten M.S.M."/>
            <person name="Mascher T."/>
            <person name="Medema M.H."/>
            <person name="Devos D.P."/>
            <person name="Kaster A.-K."/>
            <person name="Ovreas L."/>
            <person name="Rohde M."/>
            <person name="Galperin M.Y."/>
            <person name="Jogler C."/>
        </authorList>
    </citation>
    <scope>NUCLEOTIDE SEQUENCE [LARGE SCALE GENOMIC DNA]</scope>
    <source>
        <strain evidence="10 11">V22</strain>
    </source>
</reference>
<keyword evidence="3" id="KW-0813">Transport</keyword>
<feature type="transmembrane region" description="Helical" evidence="9">
    <location>
        <begin position="398"/>
        <end position="420"/>
    </location>
</feature>
<dbReference type="SUPFAM" id="SSF82866">
    <property type="entry name" value="Multidrug efflux transporter AcrB transmembrane domain"/>
    <property type="match status" value="2"/>
</dbReference>
<feature type="transmembrane region" description="Helical" evidence="9">
    <location>
        <begin position="12"/>
        <end position="34"/>
    </location>
</feature>
<feature type="transmembrane region" description="Helical" evidence="9">
    <location>
        <begin position="935"/>
        <end position="959"/>
    </location>
</feature>
<feature type="transmembrane region" description="Helical" evidence="9">
    <location>
        <begin position="441"/>
        <end position="461"/>
    </location>
</feature>
<evidence type="ECO:0000256" key="5">
    <source>
        <dbReference type="ARBA" id="ARBA00022519"/>
    </source>
</evidence>
<accession>A0A517TBT9</accession>
<sequence length="1062" mass="115025">MFSHFFIDRPIFATVLSILVLICGSAALIMLPIAQYPNVAPPTISISTSYPGANATDVAKTVATPIETEVNGVEDMLYMASRSTNDGLMNLDVTFNVGTDLDMAQVLTQNRVAIALPKLPEEVSRQGVKTEKKSPNMLLIVNLISPDKSNSVLDMSNFATINIKDELARIDGVGKVDLLGPRDYSMRVWLDPNKLASRNMTAGDVLNALREQNVQVAAGRLGSPPTMGNTEFQLTINTKGRLATADEFQNVIVKTGEGGQITRIRDIARTELGAKSYDMSIYLDGKPSVGLAVYQLPGGNALQTADLVKAKMKEIRDSRIWREGIEFDIAYDTTPFIRQSINDVFVTLLQATGLVFVVVLVFLQTWRATIIPMVAVPVALIGAFAFMALLGFSLNNLTLFGLVLAIGVVTDDAVVIVENVERNLALGLSPRDATRKAMTELFGAVIATSLVLIAVFVPTAFITGISGQFYKQFALTIAAATIISMFNALTLTPAWAAWLLKPKEAKRDPLELVMDWTVGWFFSAFNKFFDWASNIFGHVVSGLVRLSVICLFIYAGMLGLTFIGFDVVPVGFIPQQDKGYLVVNVQLPEGASLERTEVVTDRVVNMALETPGVKNVVSVPGYSPLASTNLANTAAVFVVLDSFDERKGDPAQSGEGILQVLRQKFYPIQEAVVVAFGAPPVDGLGTTGGFKMQVRDRGGAGFAALQEATSVVAQAGNQTPGLVGLFSSFSAQQPQLMADIDREKVKSMGVQLGDVFETLQVYLGSAYVNDFTEFGRNWQVNVQADAKFRMKPEDIGQLKVRNSQGEMVPLSTLLTIRETTGPAIVNHYNLYPSADLSGNTAPGFSSGQAIQVMSELANRELPSSMDFEWTELSLQQILAGNTAVYVFILGAVFVFLTLAAQYESWSLPISIMMIVPMCLTAAITGVWLVGSDNNIFTQIGLIVLIALAAKNAILVVEFAKERQEAGLNRFDAAVEAAKLRLRPILMTALSFILGVLPLLTAAGAGWEMRRALGIAVFSGMLGVTIFGLFLTPVFYFVVMWIKEGGRREESKLVTEEAAQTEG</sequence>
<dbReference type="Proteomes" id="UP000319976">
    <property type="component" value="Chromosome"/>
</dbReference>
<comment type="subcellular location">
    <subcellularLocation>
        <location evidence="1">Cell inner membrane</location>
        <topology evidence="1">Multi-pass membrane protein</topology>
    </subcellularLocation>
</comment>
<dbReference type="FunFam" id="3.30.70.1430:FF:000001">
    <property type="entry name" value="Efflux pump membrane transporter"/>
    <property type="match status" value="1"/>
</dbReference>
<dbReference type="GO" id="GO:0015562">
    <property type="term" value="F:efflux transmembrane transporter activity"/>
    <property type="evidence" value="ECO:0007669"/>
    <property type="project" value="InterPro"/>
</dbReference>